<keyword evidence="2" id="KW-1185">Reference proteome</keyword>
<sequence length="92" mass="10285">MAVSTQLHWMRKREKQWRGRAVGLAHKETGESGFGGVVKEWEYGKIEKESVNMVMAATISGLDESQSQHSNCKRWGFDSISIDGLSRPCSLA</sequence>
<organism evidence="1 2">
    <name type="scientific">Hibiscus sabdariffa</name>
    <name type="common">roselle</name>
    <dbReference type="NCBI Taxonomy" id="183260"/>
    <lineage>
        <taxon>Eukaryota</taxon>
        <taxon>Viridiplantae</taxon>
        <taxon>Streptophyta</taxon>
        <taxon>Embryophyta</taxon>
        <taxon>Tracheophyta</taxon>
        <taxon>Spermatophyta</taxon>
        <taxon>Magnoliopsida</taxon>
        <taxon>eudicotyledons</taxon>
        <taxon>Gunneridae</taxon>
        <taxon>Pentapetalae</taxon>
        <taxon>rosids</taxon>
        <taxon>malvids</taxon>
        <taxon>Malvales</taxon>
        <taxon>Malvaceae</taxon>
        <taxon>Malvoideae</taxon>
        <taxon>Hibiscus</taxon>
    </lineage>
</organism>
<accession>A0ABR2SSY9</accession>
<evidence type="ECO:0000313" key="2">
    <source>
        <dbReference type="Proteomes" id="UP001396334"/>
    </source>
</evidence>
<dbReference type="EMBL" id="JBBPBN010000012">
    <property type="protein sequence ID" value="KAK9028368.1"/>
    <property type="molecule type" value="Genomic_DNA"/>
</dbReference>
<protein>
    <submittedName>
        <fullName evidence="1">Uncharacterized protein</fullName>
    </submittedName>
</protein>
<proteinExistence type="predicted"/>
<gene>
    <name evidence="1" type="ORF">V6N11_068175</name>
</gene>
<dbReference type="Proteomes" id="UP001396334">
    <property type="component" value="Unassembled WGS sequence"/>
</dbReference>
<reference evidence="1 2" key="1">
    <citation type="journal article" date="2024" name="G3 (Bethesda)">
        <title>Genome assembly of Hibiscus sabdariffa L. provides insights into metabolisms of medicinal natural products.</title>
        <authorList>
            <person name="Kim T."/>
        </authorList>
    </citation>
    <scope>NUCLEOTIDE SEQUENCE [LARGE SCALE GENOMIC DNA]</scope>
    <source>
        <strain evidence="1">TK-2024</strain>
        <tissue evidence="1">Old leaves</tissue>
    </source>
</reference>
<name>A0ABR2SSY9_9ROSI</name>
<evidence type="ECO:0000313" key="1">
    <source>
        <dbReference type="EMBL" id="KAK9028368.1"/>
    </source>
</evidence>
<comment type="caution">
    <text evidence="1">The sequence shown here is derived from an EMBL/GenBank/DDBJ whole genome shotgun (WGS) entry which is preliminary data.</text>
</comment>